<sequence>MQFEFLVELNNFEDQSEISFWKKSTRSFIDFIPSAGTQLRINLEKQPNAESHSLFPWDAEKQSTLTTILSFFEFNKFTVRRYSRNSVLRKCSVPPLNYLIVETPLNSCSFNILIKARIMKRALCDRHLDRIVYTFFECGHSKVE</sequence>
<dbReference type="AlphaFoldDB" id="A0A5J4V744"/>
<accession>A0A5J4V744</accession>
<evidence type="ECO:0000313" key="2">
    <source>
        <dbReference type="Proteomes" id="UP000324800"/>
    </source>
</evidence>
<dbReference type="Proteomes" id="UP000324800">
    <property type="component" value="Unassembled WGS sequence"/>
</dbReference>
<gene>
    <name evidence="1" type="ORF">EZS28_026015</name>
</gene>
<name>A0A5J4V744_9EUKA</name>
<organism evidence="1 2">
    <name type="scientific">Streblomastix strix</name>
    <dbReference type="NCBI Taxonomy" id="222440"/>
    <lineage>
        <taxon>Eukaryota</taxon>
        <taxon>Metamonada</taxon>
        <taxon>Preaxostyla</taxon>
        <taxon>Oxymonadida</taxon>
        <taxon>Streblomastigidae</taxon>
        <taxon>Streblomastix</taxon>
    </lineage>
</organism>
<reference evidence="1 2" key="1">
    <citation type="submission" date="2019-03" db="EMBL/GenBank/DDBJ databases">
        <title>Single cell metagenomics reveals metabolic interactions within the superorganism composed of flagellate Streblomastix strix and complex community of Bacteroidetes bacteria on its surface.</title>
        <authorList>
            <person name="Treitli S.C."/>
            <person name="Kolisko M."/>
            <person name="Husnik F."/>
            <person name="Keeling P."/>
            <person name="Hampl V."/>
        </authorList>
    </citation>
    <scope>NUCLEOTIDE SEQUENCE [LARGE SCALE GENOMIC DNA]</scope>
    <source>
        <strain evidence="1">ST1C</strain>
    </source>
</reference>
<protein>
    <submittedName>
        <fullName evidence="1">Uncharacterized protein</fullName>
    </submittedName>
</protein>
<comment type="caution">
    <text evidence="1">The sequence shown here is derived from an EMBL/GenBank/DDBJ whole genome shotgun (WGS) entry which is preliminary data.</text>
</comment>
<dbReference type="EMBL" id="SNRW01009129">
    <property type="protein sequence ID" value="KAA6378457.1"/>
    <property type="molecule type" value="Genomic_DNA"/>
</dbReference>
<evidence type="ECO:0000313" key="1">
    <source>
        <dbReference type="EMBL" id="KAA6378457.1"/>
    </source>
</evidence>
<proteinExistence type="predicted"/>